<dbReference type="Proteomes" id="UP000654345">
    <property type="component" value="Unassembled WGS sequence"/>
</dbReference>
<feature type="transmembrane region" description="Helical" evidence="2">
    <location>
        <begin position="301"/>
        <end position="323"/>
    </location>
</feature>
<accession>A0ABQ3UU57</accession>
<feature type="transmembrane region" description="Helical" evidence="2">
    <location>
        <begin position="437"/>
        <end position="458"/>
    </location>
</feature>
<dbReference type="EMBL" id="BNJG01000002">
    <property type="protein sequence ID" value="GHO56212.1"/>
    <property type="molecule type" value="Genomic_DNA"/>
</dbReference>
<feature type="transmembrane region" description="Helical" evidence="2">
    <location>
        <begin position="386"/>
        <end position="403"/>
    </location>
</feature>
<organism evidence="3 4">
    <name type="scientific">Ktedonobacter robiniae</name>
    <dbReference type="NCBI Taxonomy" id="2778365"/>
    <lineage>
        <taxon>Bacteria</taxon>
        <taxon>Bacillati</taxon>
        <taxon>Chloroflexota</taxon>
        <taxon>Ktedonobacteria</taxon>
        <taxon>Ktedonobacterales</taxon>
        <taxon>Ktedonobacteraceae</taxon>
        <taxon>Ktedonobacter</taxon>
    </lineage>
</organism>
<feature type="transmembrane region" description="Helical" evidence="2">
    <location>
        <begin position="568"/>
        <end position="588"/>
    </location>
</feature>
<feature type="transmembrane region" description="Helical" evidence="2">
    <location>
        <begin position="529"/>
        <end position="548"/>
    </location>
</feature>
<evidence type="ECO:0000313" key="3">
    <source>
        <dbReference type="EMBL" id="GHO56212.1"/>
    </source>
</evidence>
<proteinExistence type="predicted"/>
<evidence type="ECO:0000313" key="4">
    <source>
        <dbReference type="Proteomes" id="UP000654345"/>
    </source>
</evidence>
<protein>
    <recommendedName>
        <fullName evidence="5">NACHT domain-containing protein</fullName>
    </recommendedName>
</protein>
<feature type="transmembrane region" description="Helical" evidence="2">
    <location>
        <begin position="620"/>
        <end position="640"/>
    </location>
</feature>
<sequence length="1018" mass="112559">MQTGTWRQLRAHAHVHNWASVLTWPRSLQYILFHPWWCPGTGHAASGKSTLLLTLALSLIERAQADDLQHLPVIFNLASWAEKRQALEEWLVEELFISYQVPRKLGKRWLEDGLILPLLDGLDEVVDTARSACIEAINTYRRAHLTPLAVASRTTEYFLQQKLLELQGAIALQPLSTEQIDGYLAMAGEQVATLRAAMQQHGLLRELAQSPLMLNVLMLTYRNAPEDSLPSTGTAGELQQRILAAYVDRMLQVSQAKKDILAWLSWLACGMRQHNQVVFYIETLQASWLSRERLRQTYTWLAIRFVACFLGILVSFAVSAFFISNGPGTLVFIVCLGIFMGLSFIRGATLEENHRVPAFTRWPGALIAGVGFAVLFGSLYSLVEALIAGLIGVVYGAVLQRALEPTRTTGKTMLTGQGSKAPIRQFLVKQVWLRNGLLVGLATTLSFGLCYGVFSLFLTGTPTGQASNGFYAGLLFGLLYGSFFGLIFGITGGILSRLLVGRNWEIQPADLVTWSWWSVRNHLGSKRQIGIVAGIVAVFALIGAYSYIAPKWLEMYFYGYLGFAGNRPTSLLSFLLMGLLFGLLYWLVSGFYQGLSSETIDNDRRTRPNQGIRRSLSNGLLYGFIGLLVIGVVHLALAWIQMQGNHTISFLGYFQSNWEGVVSVALIAALFNGWLVSFQHHVLSFLLTRKDGMPQKLSSFLNGAAHHILLYRVGGGYAFTHKVFLDYFVSLAPGAKAEPPTGTTPTPQHTPVAPGRAQTKRPGQRLGIMLAFLAYLVLLIALMAPRIQNETKAYQISVTNTRTAYFLQQTATVKNKHPYPSYLPGQGKLVQYNLLAMSGMWSVPFTDANAGGTCYMKPDGEHVIEDKTHHAYGCAIQDPPENFALQVQMSILQGDCGGVGFRGGSENGYEFLVCSDGLYALRKYEGTGNEATVKVIFSQHDSTGAIHQGIGKSNIVTLQVQGNMFRFYVNKNQLVKIQGENSSLKTAGLVVLAGTMPTQVTYTEMMVWQLVSIQDRQR</sequence>
<feature type="transmembrane region" description="Helical" evidence="2">
    <location>
        <begin position="362"/>
        <end position="380"/>
    </location>
</feature>
<feature type="transmembrane region" description="Helical" evidence="2">
    <location>
        <begin position="470"/>
        <end position="495"/>
    </location>
</feature>
<feature type="transmembrane region" description="Helical" evidence="2">
    <location>
        <begin position="329"/>
        <end position="350"/>
    </location>
</feature>
<evidence type="ECO:0000256" key="2">
    <source>
        <dbReference type="SAM" id="Phobius"/>
    </source>
</evidence>
<feature type="region of interest" description="Disordered" evidence="1">
    <location>
        <begin position="738"/>
        <end position="759"/>
    </location>
</feature>
<dbReference type="Gene3D" id="2.60.120.560">
    <property type="entry name" value="Exo-inulinase, domain 1"/>
    <property type="match status" value="1"/>
</dbReference>
<dbReference type="RefSeq" id="WP_201372768.1">
    <property type="nucleotide sequence ID" value="NZ_BNJG01000002.1"/>
</dbReference>
<evidence type="ECO:0000256" key="1">
    <source>
        <dbReference type="SAM" id="MobiDB-lite"/>
    </source>
</evidence>
<dbReference type="InterPro" id="IPR027417">
    <property type="entry name" value="P-loop_NTPase"/>
</dbReference>
<name>A0ABQ3UU57_9CHLR</name>
<keyword evidence="2" id="KW-0812">Transmembrane</keyword>
<feature type="compositionally biased region" description="Low complexity" evidence="1">
    <location>
        <begin position="739"/>
        <end position="751"/>
    </location>
</feature>
<dbReference type="Gene3D" id="3.40.50.300">
    <property type="entry name" value="P-loop containing nucleotide triphosphate hydrolases"/>
    <property type="match status" value="1"/>
</dbReference>
<keyword evidence="2" id="KW-0472">Membrane</keyword>
<feature type="transmembrane region" description="Helical" evidence="2">
    <location>
        <begin position="766"/>
        <end position="784"/>
    </location>
</feature>
<keyword evidence="4" id="KW-1185">Reference proteome</keyword>
<feature type="transmembrane region" description="Helical" evidence="2">
    <location>
        <begin position="660"/>
        <end position="687"/>
    </location>
</feature>
<evidence type="ECO:0008006" key="5">
    <source>
        <dbReference type="Google" id="ProtNLM"/>
    </source>
</evidence>
<gene>
    <name evidence="3" type="ORF">KSB_46870</name>
</gene>
<reference evidence="3 4" key="1">
    <citation type="journal article" date="2021" name="Int. J. Syst. Evol. Microbiol.">
        <title>Reticulibacter mediterranei gen. nov., sp. nov., within the new family Reticulibacteraceae fam. nov., and Ktedonospora formicarum gen. nov., sp. nov., Ktedonobacter robiniae sp. nov., Dictyobacter formicarum sp. nov. and Dictyobacter arantiisoli sp. nov., belonging to the class Ktedonobacteria.</title>
        <authorList>
            <person name="Yabe S."/>
            <person name="Zheng Y."/>
            <person name="Wang C.M."/>
            <person name="Sakai Y."/>
            <person name="Abe K."/>
            <person name="Yokota A."/>
            <person name="Donadio S."/>
            <person name="Cavaletti L."/>
            <person name="Monciardini P."/>
        </authorList>
    </citation>
    <scope>NUCLEOTIDE SEQUENCE [LARGE SCALE GENOMIC DNA]</scope>
    <source>
        <strain evidence="3 4">SOSP1-30</strain>
    </source>
</reference>
<keyword evidence="2" id="KW-1133">Transmembrane helix</keyword>
<comment type="caution">
    <text evidence="3">The sequence shown here is derived from an EMBL/GenBank/DDBJ whole genome shotgun (WGS) entry which is preliminary data.</text>
</comment>